<accession>A0A1X7UKE3</accession>
<dbReference type="EnsemblMetazoa" id="Aqu2.1.27917_001">
    <property type="protein sequence ID" value="Aqu2.1.27917_001"/>
    <property type="gene ID" value="Aqu2.1.27917"/>
</dbReference>
<dbReference type="AlphaFoldDB" id="A0A1X7UKE3"/>
<reference evidence="1" key="1">
    <citation type="submission" date="2017-05" db="UniProtKB">
        <authorList>
            <consortium name="EnsemblMetazoa"/>
        </authorList>
    </citation>
    <scope>IDENTIFICATION</scope>
</reference>
<evidence type="ECO:0000313" key="1">
    <source>
        <dbReference type="EnsemblMetazoa" id="Aqu2.1.27917_001"/>
    </source>
</evidence>
<proteinExistence type="predicted"/>
<organism evidence="1">
    <name type="scientific">Amphimedon queenslandica</name>
    <name type="common">Sponge</name>
    <dbReference type="NCBI Taxonomy" id="400682"/>
    <lineage>
        <taxon>Eukaryota</taxon>
        <taxon>Metazoa</taxon>
        <taxon>Porifera</taxon>
        <taxon>Demospongiae</taxon>
        <taxon>Heteroscleromorpha</taxon>
        <taxon>Haplosclerida</taxon>
        <taxon>Niphatidae</taxon>
        <taxon>Amphimedon</taxon>
    </lineage>
</organism>
<name>A0A1X7UKE3_AMPQE</name>
<dbReference type="STRING" id="400682.A0A1X7UKE3"/>
<sequence length="208" mass="22372">MKEVMKIRNDGTVHVYNYTVNKSYSFLLRPLWASACGPCPCQLSLVDWHTITEYKDNIKYIIPTAGLLSAAFAVEAKAVLGQEGLLHEGAPVHLQEGAPVLLHEGAPVHLHEGAPVHLQEGAPVHLQEGAPAHLQEGAPVHLQEGAPVLRQDGAPVPLQERAPVGLQLFGPGLGVLEVVVVVVVVEAFHLQLLAVADELCAHHQHHPL</sequence>
<dbReference type="InParanoid" id="A0A1X7UKE3"/>
<protein>
    <submittedName>
        <fullName evidence="1">Uncharacterized protein</fullName>
    </submittedName>
</protein>